<gene>
    <name evidence="1" type="ORF">BBG20_22740</name>
</gene>
<organism evidence="1 2">
    <name type="scientific">Pseudomonas aylmerensis</name>
    <dbReference type="NCBI Taxonomy" id="1869229"/>
    <lineage>
        <taxon>Bacteria</taxon>
        <taxon>Pseudomonadati</taxon>
        <taxon>Pseudomonadota</taxon>
        <taxon>Gammaproteobacteria</taxon>
        <taxon>Pseudomonadales</taxon>
        <taxon>Pseudomonadaceae</taxon>
        <taxon>Pseudomonas</taxon>
    </lineage>
</organism>
<keyword evidence="2" id="KW-1185">Reference proteome</keyword>
<accession>A0ABX2YQ84</accession>
<name>A0ABX2YQ84_9PSED</name>
<reference evidence="1 2" key="1">
    <citation type="submission" date="2016-06" db="EMBL/GenBank/DDBJ databases">
        <title>Draft genome sequence of Pseudomonas sp. S1E40, a novel strain antagonistic activity to fungal plant pathogen.</title>
        <authorList>
            <person name="Tambong J.T."/>
            <person name="Tchagang C."/>
            <person name="Xu R."/>
        </authorList>
    </citation>
    <scope>NUCLEOTIDE SEQUENCE [LARGE SCALE GENOMIC DNA]</scope>
    <source>
        <strain evidence="1 2">S1E40</strain>
    </source>
</reference>
<dbReference type="Proteomes" id="UP000095081">
    <property type="component" value="Unassembled WGS sequence"/>
</dbReference>
<evidence type="ECO:0000313" key="2">
    <source>
        <dbReference type="Proteomes" id="UP000095081"/>
    </source>
</evidence>
<sequence>MNGLDVAARLVVEVGLVVEVELVVMTELIVMTSLACCGCLACCGKPAHHKGWGMAHLISARSRGTDGA</sequence>
<comment type="caution">
    <text evidence="1">The sequence shown here is derived from an EMBL/GenBank/DDBJ whole genome shotgun (WGS) entry which is preliminary data.</text>
</comment>
<evidence type="ECO:0000313" key="1">
    <source>
        <dbReference type="EMBL" id="OCW22927.1"/>
    </source>
</evidence>
<dbReference type="EMBL" id="MAUE01000034">
    <property type="protein sequence ID" value="OCW22927.1"/>
    <property type="molecule type" value="Genomic_DNA"/>
</dbReference>
<protein>
    <recommendedName>
        <fullName evidence="3">Secreted protein</fullName>
    </recommendedName>
</protein>
<proteinExistence type="predicted"/>
<evidence type="ECO:0008006" key="3">
    <source>
        <dbReference type="Google" id="ProtNLM"/>
    </source>
</evidence>